<evidence type="ECO:0000256" key="1">
    <source>
        <dbReference type="ARBA" id="ARBA00003195"/>
    </source>
</evidence>
<evidence type="ECO:0000256" key="8">
    <source>
        <dbReference type="ARBA" id="ARBA00022792"/>
    </source>
</evidence>
<feature type="compositionally biased region" description="Basic and acidic residues" evidence="15">
    <location>
        <begin position="79"/>
        <end position="92"/>
    </location>
</feature>
<feature type="compositionally biased region" description="Basic residues" evidence="15">
    <location>
        <begin position="127"/>
        <end position="144"/>
    </location>
</feature>
<keyword evidence="9" id="KW-0249">Electron transport</keyword>
<dbReference type="InterPro" id="IPR017384">
    <property type="entry name" value="NADH_Ub_cplx-1_asu_su-1"/>
</dbReference>
<feature type="region of interest" description="Disordered" evidence="15">
    <location>
        <begin position="20"/>
        <end position="195"/>
    </location>
</feature>
<evidence type="ECO:0000256" key="10">
    <source>
        <dbReference type="ARBA" id="ARBA00022989"/>
    </source>
</evidence>
<dbReference type="Pfam" id="PF15879">
    <property type="entry name" value="MWFE"/>
    <property type="match status" value="1"/>
</dbReference>
<evidence type="ECO:0000256" key="9">
    <source>
        <dbReference type="ARBA" id="ARBA00022982"/>
    </source>
</evidence>
<keyword evidence="12" id="KW-0472">Membrane</keyword>
<dbReference type="GO" id="GO:0005743">
    <property type="term" value="C:mitochondrial inner membrane"/>
    <property type="evidence" value="ECO:0007669"/>
    <property type="project" value="UniProtKB-SubCell"/>
</dbReference>
<reference evidence="16" key="2">
    <citation type="submission" date="2025-09" db="UniProtKB">
        <authorList>
            <consortium name="Ensembl"/>
        </authorList>
    </citation>
    <scope>IDENTIFICATION</scope>
</reference>
<evidence type="ECO:0000313" key="17">
    <source>
        <dbReference type="Proteomes" id="UP000472275"/>
    </source>
</evidence>
<proteinExistence type="inferred from homology"/>
<keyword evidence="7" id="KW-0812">Transmembrane</keyword>
<keyword evidence="8" id="KW-0999">Mitochondrion inner membrane</keyword>
<keyword evidence="6" id="KW-0679">Respiratory chain</keyword>
<gene>
    <name evidence="16" type="primary">NDUFA1</name>
</gene>
<feature type="compositionally biased region" description="Basic residues" evidence="15">
    <location>
        <begin position="20"/>
        <end position="31"/>
    </location>
</feature>
<dbReference type="PANTHER" id="PTHR17098:SF2">
    <property type="entry name" value="NADH DEHYDROGENASE [UBIQUINONE] 1 ALPHA SUBCOMPLEX SUBUNIT 1"/>
    <property type="match status" value="1"/>
</dbReference>
<evidence type="ECO:0000313" key="16">
    <source>
        <dbReference type="Ensembl" id="ENSACCP00020014592.1"/>
    </source>
</evidence>
<keyword evidence="10" id="KW-1133">Transmembrane helix</keyword>
<evidence type="ECO:0000256" key="13">
    <source>
        <dbReference type="ARBA" id="ARBA00029847"/>
    </source>
</evidence>
<accession>A0A663EQL2</accession>
<comment type="subcellular location">
    <subcellularLocation>
        <location evidence="2">Mitochondrion inner membrane</location>
        <topology evidence="2">Single-pass membrane protein</topology>
        <orientation evidence="2">Matrix side</orientation>
    </subcellularLocation>
</comment>
<reference evidence="16" key="1">
    <citation type="submission" date="2025-08" db="UniProtKB">
        <authorList>
            <consortium name="Ensembl"/>
        </authorList>
    </citation>
    <scope>IDENTIFICATION</scope>
</reference>
<evidence type="ECO:0000256" key="5">
    <source>
        <dbReference type="ARBA" id="ARBA00022448"/>
    </source>
</evidence>
<evidence type="ECO:0000256" key="11">
    <source>
        <dbReference type="ARBA" id="ARBA00023128"/>
    </source>
</evidence>
<dbReference type="AlphaFoldDB" id="A0A663EQL2"/>
<evidence type="ECO:0000256" key="14">
    <source>
        <dbReference type="ARBA" id="ARBA00033255"/>
    </source>
</evidence>
<dbReference type="InParanoid" id="A0A663EQL2"/>
<protein>
    <recommendedName>
        <fullName evidence="4">NADH dehydrogenase [ubiquinone] 1 alpha subcomplex subunit 1</fullName>
    </recommendedName>
    <alternativeName>
        <fullName evidence="14">Complex I-MWFE</fullName>
    </alternativeName>
    <alternativeName>
        <fullName evidence="13">NADH-ubiquinone oxidoreductase MWFE subunit</fullName>
    </alternativeName>
</protein>
<comment type="similarity">
    <text evidence="3">Belongs to the complex I NDUFA1 subunit family.</text>
</comment>
<dbReference type="GeneTree" id="ENSGT00390000007560"/>
<keyword evidence="11" id="KW-0496">Mitochondrion</keyword>
<dbReference type="Ensembl" id="ENSACCT00020015229.1">
    <property type="protein sequence ID" value="ENSACCP00020014592.1"/>
    <property type="gene ID" value="ENSACCG00020010043.1"/>
</dbReference>
<evidence type="ECO:0000256" key="6">
    <source>
        <dbReference type="ARBA" id="ARBA00022660"/>
    </source>
</evidence>
<feature type="compositionally biased region" description="Low complexity" evidence="15">
    <location>
        <begin position="47"/>
        <end position="63"/>
    </location>
</feature>
<evidence type="ECO:0000256" key="2">
    <source>
        <dbReference type="ARBA" id="ARBA00004298"/>
    </source>
</evidence>
<keyword evidence="5" id="KW-0813">Transport</keyword>
<evidence type="ECO:0000256" key="7">
    <source>
        <dbReference type="ARBA" id="ARBA00022692"/>
    </source>
</evidence>
<sequence length="269" mass="29846">ASPSCPWAARGGQARLRRPCRPYRWRSRWRSRSPSPAGPAGRRRARAVPWAWRFPCPPSSRAAGQRRARPRAPIGPPRLSRDCALKGHEPRPRPGPSPPDYGSRRAPGNPPDYGSRRAPGNPPNYGSRRRQPPRPRFPPRRYRGAARPPPSPGLASVVTAARGRPGRVAGQAGKGRGAGREGCPQRARGGREGRRGSGGMWYEILPGMAIMGICLSIPGLSTVYMHRWCNGGKEKRIARYPYQWTLMERDRRLSGVNKYYVSKGLENID</sequence>
<comment type="function">
    <text evidence="1">Accessory subunit of the mitochondrial membrane respiratory chain NADH dehydrogenase (Complex I), that is believed not to be involved in catalysis. Complex I functions in the transfer of electrons from NADH to the respiratory chain. The immediate electron acceptor for the enzyme is believed to be ubiquinone.</text>
</comment>
<evidence type="ECO:0000256" key="4">
    <source>
        <dbReference type="ARBA" id="ARBA00016392"/>
    </source>
</evidence>
<name>A0A663EQL2_AQUCH</name>
<dbReference type="Proteomes" id="UP000472275">
    <property type="component" value="Chromosome 21"/>
</dbReference>
<evidence type="ECO:0000256" key="15">
    <source>
        <dbReference type="SAM" id="MobiDB-lite"/>
    </source>
</evidence>
<organism evidence="16 17">
    <name type="scientific">Aquila chrysaetos chrysaetos</name>
    <dbReference type="NCBI Taxonomy" id="223781"/>
    <lineage>
        <taxon>Eukaryota</taxon>
        <taxon>Metazoa</taxon>
        <taxon>Chordata</taxon>
        <taxon>Craniata</taxon>
        <taxon>Vertebrata</taxon>
        <taxon>Euteleostomi</taxon>
        <taxon>Archelosauria</taxon>
        <taxon>Archosauria</taxon>
        <taxon>Dinosauria</taxon>
        <taxon>Saurischia</taxon>
        <taxon>Theropoda</taxon>
        <taxon>Coelurosauria</taxon>
        <taxon>Aves</taxon>
        <taxon>Neognathae</taxon>
        <taxon>Neoaves</taxon>
        <taxon>Telluraves</taxon>
        <taxon>Accipitrimorphae</taxon>
        <taxon>Accipitriformes</taxon>
        <taxon>Accipitridae</taxon>
        <taxon>Accipitrinae</taxon>
        <taxon>Aquila</taxon>
    </lineage>
</organism>
<evidence type="ECO:0000256" key="12">
    <source>
        <dbReference type="ARBA" id="ARBA00023136"/>
    </source>
</evidence>
<evidence type="ECO:0000256" key="3">
    <source>
        <dbReference type="ARBA" id="ARBA00009960"/>
    </source>
</evidence>
<dbReference type="PANTHER" id="PTHR17098">
    <property type="entry name" value="NADH-UBIQUINONE OXIDOREDUCTASE MWFE SUBUNIT"/>
    <property type="match status" value="1"/>
</dbReference>
<keyword evidence="17" id="KW-1185">Reference proteome</keyword>